<proteinExistence type="predicted"/>
<evidence type="ECO:0000313" key="2">
    <source>
        <dbReference type="Proteomes" id="UP000828048"/>
    </source>
</evidence>
<name>A0ACB7Z6V4_9ERIC</name>
<protein>
    <submittedName>
        <fullName evidence="1">Uncharacterized protein</fullName>
    </submittedName>
</protein>
<organism evidence="1 2">
    <name type="scientific">Vaccinium darrowii</name>
    <dbReference type="NCBI Taxonomy" id="229202"/>
    <lineage>
        <taxon>Eukaryota</taxon>
        <taxon>Viridiplantae</taxon>
        <taxon>Streptophyta</taxon>
        <taxon>Embryophyta</taxon>
        <taxon>Tracheophyta</taxon>
        <taxon>Spermatophyta</taxon>
        <taxon>Magnoliopsida</taxon>
        <taxon>eudicotyledons</taxon>
        <taxon>Gunneridae</taxon>
        <taxon>Pentapetalae</taxon>
        <taxon>asterids</taxon>
        <taxon>Ericales</taxon>
        <taxon>Ericaceae</taxon>
        <taxon>Vaccinioideae</taxon>
        <taxon>Vaccinieae</taxon>
        <taxon>Vaccinium</taxon>
    </lineage>
</organism>
<keyword evidence="2" id="KW-1185">Reference proteome</keyword>
<reference evidence="1 2" key="1">
    <citation type="journal article" date="2021" name="Hortic Res">
        <title>High-quality reference genome and annotation aids understanding of berry development for evergreen blueberry (Vaccinium darrowii).</title>
        <authorList>
            <person name="Yu J."/>
            <person name="Hulse-Kemp A.M."/>
            <person name="Babiker E."/>
            <person name="Staton M."/>
        </authorList>
    </citation>
    <scope>NUCLEOTIDE SEQUENCE [LARGE SCALE GENOMIC DNA]</scope>
    <source>
        <strain evidence="2">cv. NJ 8807/NJ 8810</strain>
        <tissue evidence="1">Young leaf</tissue>
    </source>
</reference>
<evidence type="ECO:0000313" key="1">
    <source>
        <dbReference type="EMBL" id="KAH7861639.1"/>
    </source>
</evidence>
<comment type="caution">
    <text evidence="1">The sequence shown here is derived from an EMBL/GenBank/DDBJ whole genome shotgun (WGS) entry which is preliminary data.</text>
</comment>
<dbReference type="Proteomes" id="UP000828048">
    <property type="component" value="Chromosome 4"/>
</dbReference>
<dbReference type="EMBL" id="CM037154">
    <property type="protein sequence ID" value="KAH7861639.1"/>
    <property type="molecule type" value="Genomic_DNA"/>
</dbReference>
<sequence>MMTLIREKQSHKARTSWRLINASCCIEKAGIGGAIVSMYGEVLGVIHKGCGCQVIAAPIEDVLKCLEYFEKHGEQAKDMEVVQLKVERSPYTLLSPDTDRKRAFTRLKDFFGKGTASKRLERGKPKNWVLITLVLSLCLGGGSSEQLYKSVHSQIFTLPNDTLLYPAHDYKGFTVTTVEEEMLYNPRLTKDEETFKNIMKTYRKSIVVKYMLSEIKPTLFWERNYGDYKSFW</sequence>
<accession>A0ACB7Z6V4</accession>
<gene>
    <name evidence="1" type="ORF">Vadar_028759</name>
</gene>